<dbReference type="EMBL" id="BMWG01000004">
    <property type="protein sequence ID" value="GGZ26298.1"/>
    <property type="molecule type" value="Genomic_DNA"/>
</dbReference>
<dbReference type="Proteomes" id="UP000630936">
    <property type="component" value="Unassembled WGS sequence"/>
</dbReference>
<organism evidence="2 3">
    <name type="scientific">Streptomyces inusitatus</name>
    <dbReference type="NCBI Taxonomy" id="68221"/>
    <lineage>
        <taxon>Bacteria</taxon>
        <taxon>Bacillati</taxon>
        <taxon>Actinomycetota</taxon>
        <taxon>Actinomycetes</taxon>
        <taxon>Kitasatosporales</taxon>
        <taxon>Streptomycetaceae</taxon>
        <taxon>Streptomyces</taxon>
    </lineage>
</organism>
<dbReference type="InterPro" id="IPR043917">
    <property type="entry name" value="DUF5753"/>
</dbReference>
<reference evidence="2" key="2">
    <citation type="submission" date="2020-09" db="EMBL/GenBank/DDBJ databases">
        <authorList>
            <person name="Sun Q."/>
            <person name="Ohkuma M."/>
        </authorList>
    </citation>
    <scope>NUCLEOTIDE SEQUENCE</scope>
    <source>
        <strain evidence="2">JCM 4988</strain>
    </source>
</reference>
<comment type="caution">
    <text evidence="2">The sequence shown here is derived from an EMBL/GenBank/DDBJ whole genome shotgun (WGS) entry which is preliminary data.</text>
</comment>
<evidence type="ECO:0000259" key="1">
    <source>
        <dbReference type="Pfam" id="PF19054"/>
    </source>
</evidence>
<gene>
    <name evidence="2" type="ORF">GCM10010387_19500</name>
</gene>
<reference evidence="2" key="1">
    <citation type="journal article" date="2014" name="Int. J. Syst. Evol. Microbiol.">
        <title>Complete genome sequence of Corynebacterium casei LMG S-19264T (=DSM 44701T), isolated from a smear-ripened cheese.</title>
        <authorList>
            <consortium name="US DOE Joint Genome Institute (JGI-PGF)"/>
            <person name="Walter F."/>
            <person name="Albersmeier A."/>
            <person name="Kalinowski J."/>
            <person name="Ruckert C."/>
        </authorList>
    </citation>
    <scope>NUCLEOTIDE SEQUENCE</scope>
    <source>
        <strain evidence="2">JCM 4988</strain>
    </source>
</reference>
<evidence type="ECO:0000313" key="3">
    <source>
        <dbReference type="Proteomes" id="UP000630936"/>
    </source>
</evidence>
<sequence>MGCSGTHISAVETCRKSPTQKFARKADLALGTGATFEVMWQAIRGTVLLEGFPEYLREEEKAVKLRTFELGVIPGIFQTPSYASALAQADVERGAIPPALAAERVALLRTRQRRLLEARNRPLVYAVLDESCLSRLVGGRDVMAEQLDELARQSQSPTVTVQAVPFTHGNLRPLLLPAVLLTMRDRTVFGYTESASRGYLERDDVLIQAWERAYDHLQAGALSPAASLKLITAHRKELPHG</sequence>
<dbReference type="Pfam" id="PF19054">
    <property type="entry name" value="DUF5753"/>
    <property type="match status" value="1"/>
</dbReference>
<accession>A0A918UPG8</accession>
<feature type="domain" description="DUF5753" evidence="1">
    <location>
        <begin position="53"/>
        <end position="232"/>
    </location>
</feature>
<protein>
    <recommendedName>
        <fullName evidence="1">DUF5753 domain-containing protein</fullName>
    </recommendedName>
</protein>
<keyword evidence="3" id="KW-1185">Reference proteome</keyword>
<dbReference type="AlphaFoldDB" id="A0A918UPG8"/>
<proteinExistence type="predicted"/>
<name>A0A918UPG8_9ACTN</name>
<evidence type="ECO:0000313" key="2">
    <source>
        <dbReference type="EMBL" id="GGZ26298.1"/>
    </source>
</evidence>